<dbReference type="EMBL" id="JBHTBY010000017">
    <property type="protein sequence ID" value="MFC7322662.1"/>
    <property type="molecule type" value="Genomic_DNA"/>
</dbReference>
<sequence>MRQFIVIFSAVIFLLLTACSGDGSSEDEHPKEKTSGITTGPVYPLTGIPAEDEVDERVFSVMVSNSREARPQSGLSKADIVYEILAEGQITRLLALYQSELPEEVGPIRSARPYFAEIAGGYDAVFAYHGAAGFINEGIQSSGIDYADGAKYDNDGILFRRTSDRQAPHNSYLLTDGFEQFLENKGYDSEKDIEPLPFSGGIHLAGEPAGEVTITYHAGETVTFDYDEERGRYLRSSNGVPSIDAENDEPISLSNVFIIKTSHEVVDDKGRREIDLTSGGEGYLLQNGEQINVEWKNVGGRILPYKKDEPVDFLPGRIWVNVIPENTGHVTVD</sequence>
<dbReference type="PROSITE" id="PS51257">
    <property type="entry name" value="PROKAR_LIPOPROTEIN"/>
    <property type="match status" value="1"/>
</dbReference>
<dbReference type="InterPro" id="IPR021416">
    <property type="entry name" value="DUF3048_N"/>
</dbReference>
<feature type="domain" description="DUF3048" evidence="2">
    <location>
        <begin position="212"/>
        <end position="320"/>
    </location>
</feature>
<dbReference type="InterPro" id="IPR023158">
    <property type="entry name" value="YerB-like_sf"/>
</dbReference>
<organism evidence="3 4">
    <name type="scientific">Halobacillus campisalis</name>
    <dbReference type="NCBI Taxonomy" id="435909"/>
    <lineage>
        <taxon>Bacteria</taxon>
        <taxon>Bacillati</taxon>
        <taxon>Bacillota</taxon>
        <taxon>Bacilli</taxon>
        <taxon>Bacillales</taxon>
        <taxon>Bacillaceae</taxon>
        <taxon>Halobacillus</taxon>
    </lineage>
</organism>
<evidence type="ECO:0000259" key="2">
    <source>
        <dbReference type="Pfam" id="PF17479"/>
    </source>
</evidence>
<evidence type="ECO:0000313" key="4">
    <source>
        <dbReference type="Proteomes" id="UP001596494"/>
    </source>
</evidence>
<dbReference type="Proteomes" id="UP001596494">
    <property type="component" value="Unassembled WGS sequence"/>
</dbReference>
<dbReference type="SUPFAM" id="SSF159774">
    <property type="entry name" value="YerB-like"/>
    <property type="match status" value="1"/>
</dbReference>
<feature type="domain" description="DUF3048" evidence="1">
    <location>
        <begin position="45"/>
        <end position="187"/>
    </location>
</feature>
<dbReference type="InterPro" id="IPR035328">
    <property type="entry name" value="DUF3048_C"/>
</dbReference>
<evidence type="ECO:0000259" key="1">
    <source>
        <dbReference type="Pfam" id="PF11258"/>
    </source>
</evidence>
<dbReference type="Pfam" id="PF17479">
    <property type="entry name" value="DUF3048_C"/>
    <property type="match status" value="1"/>
</dbReference>
<protein>
    <submittedName>
        <fullName evidence="3">DUF3048 domain-containing protein</fullName>
    </submittedName>
</protein>
<name>A0ABW2KA43_9BACI</name>
<proteinExistence type="predicted"/>
<accession>A0ABW2KA43</accession>
<reference evidence="4" key="1">
    <citation type="journal article" date="2019" name="Int. J. Syst. Evol. Microbiol.">
        <title>The Global Catalogue of Microorganisms (GCM) 10K type strain sequencing project: providing services to taxonomists for standard genome sequencing and annotation.</title>
        <authorList>
            <consortium name="The Broad Institute Genomics Platform"/>
            <consortium name="The Broad Institute Genome Sequencing Center for Infectious Disease"/>
            <person name="Wu L."/>
            <person name="Ma J."/>
        </authorList>
    </citation>
    <scope>NUCLEOTIDE SEQUENCE [LARGE SCALE GENOMIC DNA]</scope>
    <source>
        <strain evidence="4">CCUG 73951</strain>
    </source>
</reference>
<evidence type="ECO:0000313" key="3">
    <source>
        <dbReference type="EMBL" id="MFC7322662.1"/>
    </source>
</evidence>
<keyword evidence="4" id="KW-1185">Reference proteome</keyword>
<dbReference type="Pfam" id="PF11258">
    <property type="entry name" value="DUF3048"/>
    <property type="match status" value="1"/>
</dbReference>
<gene>
    <name evidence="3" type="ORF">ACFQMN_17500</name>
</gene>
<dbReference type="RefSeq" id="WP_289215032.1">
    <property type="nucleotide sequence ID" value="NZ_JAPVRC010000002.1"/>
</dbReference>
<dbReference type="Gene3D" id="3.50.90.10">
    <property type="entry name" value="YerB-like"/>
    <property type="match status" value="1"/>
</dbReference>
<comment type="caution">
    <text evidence="3">The sequence shown here is derived from an EMBL/GenBank/DDBJ whole genome shotgun (WGS) entry which is preliminary data.</text>
</comment>